<feature type="compositionally biased region" description="Polar residues" evidence="1">
    <location>
        <begin position="566"/>
        <end position="578"/>
    </location>
</feature>
<evidence type="ECO:0000256" key="1">
    <source>
        <dbReference type="SAM" id="MobiDB-lite"/>
    </source>
</evidence>
<keyword evidence="3" id="KW-1185">Reference proteome</keyword>
<dbReference type="GO" id="GO:0000444">
    <property type="term" value="C:MIS12/MIND type complex"/>
    <property type="evidence" value="ECO:0007669"/>
    <property type="project" value="TreeGrafter"/>
</dbReference>
<dbReference type="InterPro" id="IPR013950">
    <property type="entry name" value="Mis14/Nsl1"/>
</dbReference>
<dbReference type="GO" id="GO:0000070">
    <property type="term" value="P:mitotic sister chromatid segregation"/>
    <property type="evidence" value="ECO:0007669"/>
    <property type="project" value="InterPro"/>
</dbReference>
<accession>A0AAV3AQD2</accession>
<dbReference type="Proteomes" id="UP001181693">
    <property type="component" value="Unassembled WGS sequence"/>
</dbReference>
<evidence type="ECO:0000313" key="3">
    <source>
        <dbReference type="Proteomes" id="UP001181693"/>
    </source>
</evidence>
<dbReference type="AlphaFoldDB" id="A0AAV3AQD2"/>
<sequence>MAANVDSPKRRSLHVQDGRGAAGNESVLSSAETSRNVKRLSAEKRKDKEGKKRSSDRIKRKQDPANGPPNEENESDQTPSDTAPPTGRKEKRDTDSSVHSMALRNANNAAPIQPNTQSGDPLHTPSAGHSKNSSGGKIKDSPRGAASSNQIETSFSRATRSSRAKNHEEPEASNVGRGVEKKDKAEVSFGKEPGPGAISSLRARRSRDGTNITGENNPRGAANTSLRKETRSRGNNPEESGAITGIGGSGEDSKSSKEEIKNKHLAEPNSQKGSEDPGGSNRSLRSRRSREGSSVNIKNSPKVAVMDTSVSRRTRASKGKDVEEAGISATVRGQEGEGLDKTRNDNPILAASGSEKVEALGGRNRRKNDSSPNDGPKESAGTNISISQEIRSSRAGKDFIDPGTSIAVLDPSECAVRSKKDNPHLTKPSSQDGSQGHSGSSSLQQRRSCEGSREPNLPTESLREEAGPSRRIDNAEPGLSTANTRMDNDALLSEAKKVTEPSHQHEEPLTISGRLRSPSNNVRPARGQGASSIEAAKQSNDSPSKEKSGKSELDVQRGEISENSRRNISPRKNITVKNPQDAIADSRQPSNVTGETRDYKVHCCSKQLLQEVLGMCTGICKEIVDSQQYLNEEQKQQHHKNLNWDFETAFQENVSINGLSWHEAPDKDSEPDIKILEDQLDETMVETAMKRKRYPRKILTHFVKALKTEREILNQYKPVVNPGKIALDPAFELRMKDLSATTASVSQHIHETKKSLPVQLEKAEGFSQVLNLQPVLEGSRIRKDIFYSRVVIEDISKSTPKVLETTPTESESQDLATPMRNLRKRKVLPQRHLYPLQSKRKITLES</sequence>
<dbReference type="Pfam" id="PF08641">
    <property type="entry name" value="Mis14"/>
    <property type="match status" value="1"/>
</dbReference>
<feature type="compositionally biased region" description="Basic and acidic residues" evidence="1">
    <location>
        <begin position="87"/>
        <end position="96"/>
    </location>
</feature>
<protein>
    <submittedName>
        <fullName evidence="2">Uncharacterized protein</fullName>
    </submittedName>
</protein>
<feature type="compositionally biased region" description="Polar residues" evidence="1">
    <location>
        <begin position="105"/>
        <end position="119"/>
    </location>
</feature>
<feature type="compositionally biased region" description="Basic and acidic residues" evidence="1">
    <location>
        <begin position="391"/>
        <end position="400"/>
    </location>
</feature>
<feature type="compositionally biased region" description="Basic and acidic residues" evidence="1">
    <location>
        <begin position="334"/>
        <end position="344"/>
    </location>
</feature>
<feature type="compositionally biased region" description="Basic and acidic residues" evidence="1">
    <location>
        <begin position="543"/>
        <end position="565"/>
    </location>
</feature>
<name>A0AAV3AQD2_PYXAD</name>
<dbReference type="PANTHER" id="PTHR31749:SF3">
    <property type="entry name" value="KINETOCHORE-ASSOCIATED PROTEIN NSL1 HOMOLOG"/>
    <property type="match status" value="1"/>
</dbReference>
<feature type="compositionally biased region" description="Polar residues" evidence="1">
    <location>
        <begin position="380"/>
        <end position="390"/>
    </location>
</feature>
<comment type="caution">
    <text evidence="2">The sequence shown here is derived from an EMBL/GenBank/DDBJ whole genome shotgun (WGS) entry which is preliminary data.</text>
</comment>
<feature type="compositionally biased region" description="Basic and acidic residues" evidence="1">
    <location>
        <begin position="494"/>
        <end position="508"/>
    </location>
</feature>
<evidence type="ECO:0000313" key="2">
    <source>
        <dbReference type="EMBL" id="DBA27245.1"/>
    </source>
</evidence>
<dbReference type="EMBL" id="DYDO01000004">
    <property type="protein sequence ID" value="DBA27245.1"/>
    <property type="molecule type" value="Genomic_DNA"/>
</dbReference>
<feature type="compositionally biased region" description="Basic and acidic residues" evidence="1">
    <location>
        <begin position="40"/>
        <end position="63"/>
    </location>
</feature>
<feature type="compositionally biased region" description="Basic and acidic residues" evidence="1">
    <location>
        <begin position="251"/>
        <end position="266"/>
    </location>
</feature>
<feature type="region of interest" description="Disordered" evidence="1">
    <location>
        <begin position="1"/>
        <end position="595"/>
    </location>
</feature>
<proteinExistence type="predicted"/>
<reference evidence="2" key="1">
    <citation type="thesis" date="2020" institute="ProQuest LLC" country="789 East Eisenhower Parkway, Ann Arbor, MI, USA">
        <title>Comparative Genomics and Chromosome Evolution.</title>
        <authorList>
            <person name="Mudd A.B."/>
        </authorList>
    </citation>
    <scope>NUCLEOTIDE SEQUENCE</scope>
    <source>
        <strain evidence="2">1538</strain>
        <tissue evidence="2">Blood</tissue>
    </source>
</reference>
<dbReference type="PANTHER" id="PTHR31749">
    <property type="entry name" value="KINETOCHORE-ASSOCIATED PROTEIN NSL1 HOMOLOG"/>
    <property type="match status" value="1"/>
</dbReference>
<feature type="compositionally biased region" description="Low complexity" evidence="1">
    <location>
        <begin position="429"/>
        <end position="446"/>
    </location>
</feature>
<organism evidence="2 3">
    <name type="scientific">Pyxicephalus adspersus</name>
    <name type="common">African bullfrog</name>
    <dbReference type="NCBI Taxonomy" id="30357"/>
    <lineage>
        <taxon>Eukaryota</taxon>
        <taxon>Metazoa</taxon>
        <taxon>Chordata</taxon>
        <taxon>Craniata</taxon>
        <taxon>Vertebrata</taxon>
        <taxon>Euteleostomi</taxon>
        <taxon>Amphibia</taxon>
        <taxon>Batrachia</taxon>
        <taxon>Anura</taxon>
        <taxon>Neobatrachia</taxon>
        <taxon>Ranoidea</taxon>
        <taxon>Pyxicephalidae</taxon>
        <taxon>Pyxicephalinae</taxon>
        <taxon>Pyxicephalus</taxon>
    </lineage>
</organism>
<gene>
    <name evidence="2" type="ORF">GDO54_011409</name>
</gene>
<feature type="compositionally biased region" description="Basic and acidic residues" evidence="1">
    <location>
        <begin position="461"/>
        <end position="474"/>
    </location>
</feature>